<dbReference type="Gene3D" id="2.10.260.10">
    <property type="match status" value="1"/>
</dbReference>
<proteinExistence type="predicted"/>
<gene>
    <name evidence="1" type="ORF">B2A_07983</name>
</gene>
<dbReference type="AlphaFoldDB" id="T1B214"/>
<dbReference type="SUPFAM" id="SSF89447">
    <property type="entry name" value="AbrB/MazE/MraZ-like"/>
    <property type="match status" value="1"/>
</dbReference>
<feature type="non-terminal residue" evidence="1">
    <location>
        <position position="1"/>
    </location>
</feature>
<dbReference type="InterPro" id="IPR051734">
    <property type="entry name" value="VapB_TA_antitoxins"/>
</dbReference>
<dbReference type="PANTHER" id="PTHR37550:SF3">
    <property type="entry name" value="ANTITOXIN VAPB1"/>
    <property type="match status" value="1"/>
</dbReference>
<organism evidence="1">
    <name type="scientific">mine drainage metagenome</name>
    <dbReference type="NCBI Taxonomy" id="410659"/>
    <lineage>
        <taxon>unclassified sequences</taxon>
        <taxon>metagenomes</taxon>
        <taxon>ecological metagenomes</taxon>
    </lineage>
</organism>
<dbReference type="PANTHER" id="PTHR37550">
    <property type="entry name" value="ANTITOXIN VAPB1"/>
    <property type="match status" value="1"/>
</dbReference>
<protein>
    <submittedName>
        <fullName evidence="1">Virulence associated protein B</fullName>
    </submittedName>
</protein>
<sequence>AVRLPKEFRFAGAEVLIKRVGSAVVLLPKAKSWDTLVQSLDKFPADFMNEREQPREAERREPLQ</sequence>
<name>T1B214_9ZZZZ</name>
<dbReference type="InterPro" id="IPR037914">
    <property type="entry name" value="SpoVT-AbrB_sf"/>
</dbReference>
<reference evidence="1" key="1">
    <citation type="submission" date="2013-08" db="EMBL/GenBank/DDBJ databases">
        <authorList>
            <person name="Mendez C."/>
            <person name="Richter M."/>
            <person name="Ferrer M."/>
            <person name="Sanchez J."/>
        </authorList>
    </citation>
    <scope>NUCLEOTIDE SEQUENCE</scope>
</reference>
<accession>T1B214</accession>
<dbReference type="InterPro" id="IPR047976">
    <property type="entry name" value="Anti_VapB2-like"/>
</dbReference>
<reference evidence="1" key="2">
    <citation type="journal article" date="2014" name="ISME J.">
        <title>Microbial stratification in low pH oxic and suboxic macroscopic growths along an acid mine drainage.</title>
        <authorList>
            <person name="Mendez-Garcia C."/>
            <person name="Mesa V."/>
            <person name="Sprenger R.R."/>
            <person name="Richter M."/>
            <person name="Diez M.S."/>
            <person name="Solano J."/>
            <person name="Bargiela R."/>
            <person name="Golyshina O.V."/>
            <person name="Manteca A."/>
            <person name="Ramos J.L."/>
            <person name="Gallego J.R."/>
            <person name="Llorente I."/>
            <person name="Martins Dos Santos V.A."/>
            <person name="Jensen O.N."/>
            <person name="Pelaez A.I."/>
            <person name="Sanchez J."/>
            <person name="Ferrer M."/>
        </authorList>
    </citation>
    <scope>NUCLEOTIDE SEQUENCE</scope>
</reference>
<dbReference type="EMBL" id="AUZZ01005745">
    <property type="protein sequence ID" value="EQD48405.1"/>
    <property type="molecule type" value="Genomic_DNA"/>
</dbReference>
<evidence type="ECO:0000313" key="1">
    <source>
        <dbReference type="EMBL" id="EQD48405.1"/>
    </source>
</evidence>
<dbReference type="NCBIfam" id="NF040493">
    <property type="entry name" value="TA_anti_VapB"/>
    <property type="match status" value="1"/>
</dbReference>
<comment type="caution">
    <text evidence="1">The sequence shown here is derived from an EMBL/GenBank/DDBJ whole genome shotgun (WGS) entry which is preliminary data.</text>
</comment>